<reference evidence="7 8" key="1">
    <citation type="submission" date="2021-03" db="EMBL/GenBank/DDBJ databases">
        <title>Sequencing the genomes of 1000 actinobacteria strains.</title>
        <authorList>
            <person name="Klenk H.-P."/>
        </authorList>
    </citation>
    <scope>NUCLEOTIDE SEQUENCE [LARGE SCALE GENOMIC DNA]</scope>
    <source>
        <strain evidence="7 8">DSM 46670</strain>
    </source>
</reference>
<proteinExistence type="predicted"/>
<sequence length="232" mass="24439">MANRIHQTAIIGEGVELGDDNVIGPYSVIVGRTTIGNGNWIGPHVTIGTPAEDKGGPHPVAWEGEFAGEGVRIGDRNKIREYVTVHQGTKVVTSVGDDCYLLVRSHVGHDVILDDNIVLACSAQLGGHTHVWSHANIGMSTVVHQHGRIGPGAMVGMGSAVRKEVPAFTISVGNPARVSGLNVVGLQRRGCDEATIEALQPFLTGKGELTADSLPEEISTLLKAWAARTPLA</sequence>
<dbReference type="InterPro" id="IPR029098">
    <property type="entry name" value="Acetyltransf_C"/>
</dbReference>
<feature type="domain" description="UDP N-acetylglucosamine O-acyltransferase C-terminal" evidence="6">
    <location>
        <begin position="165"/>
        <end position="200"/>
    </location>
</feature>
<dbReference type="PANTHER" id="PTHR43480:SF1">
    <property type="entry name" value="ACYL-[ACYL-CARRIER-PROTEIN]--UDP-N-ACETYLGLUCOSAMINE O-ACYLTRANSFERASE, MITOCHONDRIAL-RELATED"/>
    <property type="match status" value="1"/>
</dbReference>
<keyword evidence="8" id="KW-1185">Reference proteome</keyword>
<dbReference type="SUPFAM" id="SSF51161">
    <property type="entry name" value="Trimeric LpxA-like enzymes"/>
    <property type="match status" value="1"/>
</dbReference>
<organism evidence="7 8">
    <name type="scientific">Kibdelosporangium banguiense</name>
    <dbReference type="NCBI Taxonomy" id="1365924"/>
    <lineage>
        <taxon>Bacteria</taxon>
        <taxon>Bacillati</taxon>
        <taxon>Actinomycetota</taxon>
        <taxon>Actinomycetes</taxon>
        <taxon>Pseudonocardiales</taxon>
        <taxon>Pseudonocardiaceae</taxon>
        <taxon>Kibdelosporangium</taxon>
    </lineage>
</organism>
<comment type="caution">
    <text evidence="7">The sequence shown here is derived from an EMBL/GenBank/DDBJ whole genome shotgun (WGS) entry which is preliminary data.</text>
</comment>
<dbReference type="EMBL" id="JAGINW010000001">
    <property type="protein sequence ID" value="MBP2321654.1"/>
    <property type="molecule type" value="Genomic_DNA"/>
</dbReference>
<name>A0ABS4TCH3_9PSEU</name>
<evidence type="ECO:0000313" key="7">
    <source>
        <dbReference type="EMBL" id="MBP2321654.1"/>
    </source>
</evidence>
<keyword evidence="1" id="KW-0444">Lipid biosynthesis</keyword>
<evidence type="ECO:0000256" key="2">
    <source>
        <dbReference type="ARBA" id="ARBA00022556"/>
    </source>
</evidence>
<evidence type="ECO:0000256" key="5">
    <source>
        <dbReference type="ARBA" id="ARBA00023315"/>
    </source>
</evidence>
<keyword evidence="5 7" id="KW-0012">Acyltransferase</keyword>
<keyword evidence="3 7" id="KW-0808">Transferase</keyword>
<dbReference type="EC" id="2.3.1.129" evidence="7"/>
<keyword evidence="2" id="KW-0441">Lipid A biosynthesis</keyword>
<dbReference type="InterPro" id="IPR010137">
    <property type="entry name" value="Lipid_A_LpxA"/>
</dbReference>
<dbReference type="InterPro" id="IPR011004">
    <property type="entry name" value="Trimer_LpxA-like_sf"/>
</dbReference>
<dbReference type="Pfam" id="PF13720">
    <property type="entry name" value="Acetyltransf_11"/>
    <property type="match status" value="1"/>
</dbReference>
<dbReference type="RefSeq" id="WP_209636648.1">
    <property type="nucleotide sequence ID" value="NZ_JAGINW010000001.1"/>
</dbReference>
<keyword evidence="4" id="KW-0443">Lipid metabolism</keyword>
<dbReference type="Gene3D" id="2.160.10.10">
    <property type="entry name" value="Hexapeptide repeat proteins"/>
    <property type="match status" value="1"/>
</dbReference>
<accession>A0ABS4TCH3</accession>
<evidence type="ECO:0000256" key="4">
    <source>
        <dbReference type="ARBA" id="ARBA00023098"/>
    </source>
</evidence>
<dbReference type="PANTHER" id="PTHR43480">
    <property type="entry name" value="ACYL-[ACYL-CARRIER-PROTEIN]--UDP-N-ACETYLGLUCOSAMINE O-ACYLTRANSFERASE"/>
    <property type="match status" value="1"/>
</dbReference>
<evidence type="ECO:0000256" key="1">
    <source>
        <dbReference type="ARBA" id="ARBA00022516"/>
    </source>
</evidence>
<dbReference type="GO" id="GO:0008780">
    <property type="term" value="F:acyl-[acyl-carrier-protein]-UDP-N-acetylglucosamine O-acyltransferase activity"/>
    <property type="evidence" value="ECO:0007669"/>
    <property type="project" value="UniProtKB-EC"/>
</dbReference>
<protein>
    <submittedName>
        <fullName evidence="7">UDP-N-acetylglucosamine acyltransferase</fullName>
        <ecNumber evidence="7">2.3.1.129</ecNumber>
    </submittedName>
</protein>
<dbReference type="Proteomes" id="UP001519332">
    <property type="component" value="Unassembled WGS sequence"/>
</dbReference>
<evidence type="ECO:0000259" key="6">
    <source>
        <dbReference type="Pfam" id="PF13720"/>
    </source>
</evidence>
<gene>
    <name evidence="7" type="ORF">JOF56_002039</name>
</gene>
<evidence type="ECO:0000313" key="8">
    <source>
        <dbReference type="Proteomes" id="UP001519332"/>
    </source>
</evidence>
<dbReference type="PIRSF" id="PIRSF000456">
    <property type="entry name" value="UDP-GlcNAc_acltr"/>
    <property type="match status" value="1"/>
</dbReference>
<evidence type="ECO:0000256" key="3">
    <source>
        <dbReference type="ARBA" id="ARBA00022679"/>
    </source>
</evidence>